<keyword evidence="3" id="KW-0479">Metal-binding</keyword>
<sequence>MCTTCGCSDGALPRLTDPATGEILTLDTAAPPGARATPPDGASDPAAAVAGAHGTTVPLEQAVLAENDRLAERNRAWLAARGILALNLVSSPGAGKTTLLERTLRNRTDPPSIGVIEGDQETQFDVERIRATGCRAVQINTGTGCHLDADMIAGALDRLAPPPGSLVMIENVGNLVCPALFDLGEAAKVAILSVTEGTDKPLKYPHLFRSARLMILNKIDLLPHVDFDVTACIAFARRVNPDIEVIPLSATRGEGLDDWYAWLNRQRDDIAGGHRPDRGEPSVARPLRPRAG</sequence>
<dbReference type="GO" id="GO:0008270">
    <property type="term" value="F:zinc ion binding"/>
    <property type="evidence" value="ECO:0007669"/>
    <property type="project" value="TreeGrafter"/>
</dbReference>
<feature type="domain" description="CobW/HypB/UreG nucleotide-binding" evidence="10">
    <location>
        <begin position="87"/>
        <end position="246"/>
    </location>
</feature>
<comment type="similarity">
    <text evidence="1">Belongs to the SIMIBI class G3E GTPase family. HypB/HupM subfamily.</text>
</comment>
<dbReference type="EMBL" id="CP021435">
    <property type="protein sequence ID" value="ATJ82261.1"/>
    <property type="molecule type" value="Genomic_DNA"/>
</dbReference>
<dbReference type="GO" id="GO:0003924">
    <property type="term" value="F:GTPase activity"/>
    <property type="evidence" value="ECO:0007669"/>
    <property type="project" value="InterPro"/>
</dbReference>
<evidence type="ECO:0000256" key="1">
    <source>
        <dbReference type="ARBA" id="ARBA00006211"/>
    </source>
</evidence>
<protein>
    <recommendedName>
        <fullName evidence="8">Hydrogenase maturation factor HypB</fullName>
    </recommendedName>
</protein>
<evidence type="ECO:0000313" key="12">
    <source>
        <dbReference type="Proteomes" id="UP000219993"/>
    </source>
</evidence>
<dbReference type="GO" id="GO:0005525">
    <property type="term" value="F:GTP binding"/>
    <property type="evidence" value="ECO:0007669"/>
    <property type="project" value="UniProtKB-KW"/>
</dbReference>
<evidence type="ECO:0000256" key="2">
    <source>
        <dbReference type="ARBA" id="ARBA00022596"/>
    </source>
</evidence>
<proteinExistence type="inferred from homology"/>
<feature type="region of interest" description="Disordered" evidence="9">
    <location>
        <begin position="29"/>
        <end position="52"/>
    </location>
</feature>
<keyword evidence="2" id="KW-0533">Nickel</keyword>
<gene>
    <name evidence="11" type="primary">hypB</name>
    <name evidence="11" type="ORF">BEI_1274</name>
</gene>
<evidence type="ECO:0000256" key="6">
    <source>
        <dbReference type="ARBA" id="ARBA00022833"/>
    </source>
</evidence>
<dbReference type="RefSeq" id="WP_097788728.1">
    <property type="nucleotide sequence ID" value="NZ_BAAADT010000029.1"/>
</dbReference>
<name>A0A291P5W7_9GAMM</name>
<dbReference type="GO" id="GO:0016151">
    <property type="term" value="F:nickel cation binding"/>
    <property type="evidence" value="ECO:0007669"/>
    <property type="project" value="InterPro"/>
</dbReference>
<dbReference type="Gene3D" id="3.40.50.300">
    <property type="entry name" value="P-loop containing nucleotide triphosphate hydrolases"/>
    <property type="match status" value="1"/>
</dbReference>
<evidence type="ECO:0000259" key="10">
    <source>
        <dbReference type="Pfam" id="PF02492"/>
    </source>
</evidence>
<dbReference type="NCBIfam" id="TIGR00073">
    <property type="entry name" value="hypB"/>
    <property type="match status" value="1"/>
</dbReference>
<keyword evidence="12" id="KW-1185">Reference proteome</keyword>
<accession>A0A291P5W7</accession>
<dbReference type="Pfam" id="PF02492">
    <property type="entry name" value="cobW"/>
    <property type="match status" value="1"/>
</dbReference>
<dbReference type="SUPFAM" id="SSF52540">
    <property type="entry name" value="P-loop containing nucleoside triphosphate hydrolases"/>
    <property type="match status" value="1"/>
</dbReference>
<keyword evidence="4" id="KW-0547">Nucleotide-binding</keyword>
<dbReference type="PANTHER" id="PTHR30134">
    <property type="entry name" value="HYDROGENASE PROTEIN ASSEMBLY PROTEIN, NICKEL CHAPERONE"/>
    <property type="match status" value="1"/>
</dbReference>
<keyword evidence="6" id="KW-0862">Zinc</keyword>
<evidence type="ECO:0000256" key="5">
    <source>
        <dbReference type="ARBA" id="ARBA00022801"/>
    </source>
</evidence>
<dbReference type="PANTHER" id="PTHR30134:SF2">
    <property type="entry name" value="HYDROGENASE MATURATION FACTOR HYPB"/>
    <property type="match status" value="1"/>
</dbReference>
<evidence type="ECO:0000256" key="8">
    <source>
        <dbReference type="ARBA" id="ARBA00035238"/>
    </source>
</evidence>
<dbReference type="OrthoDB" id="9802035at2"/>
<dbReference type="CDD" id="cd05390">
    <property type="entry name" value="HypB"/>
    <property type="match status" value="1"/>
</dbReference>
<dbReference type="InterPro" id="IPR027417">
    <property type="entry name" value="P-loop_NTPase"/>
</dbReference>
<evidence type="ECO:0000256" key="9">
    <source>
        <dbReference type="SAM" id="MobiDB-lite"/>
    </source>
</evidence>
<keyword evidence="7" id="KW-0342">GTP-binding</keyword>
<organism evidence="11 12">
    <name type="scientific">Halomonas beimenensis</name>
    <dbReference type="NCBI Taxonomy" id="475662"/>
    <lineage>
        <taxon>Bacteria</taxon>
        <taxon>Pseudomonadati</taxon>
        <taxon>Pseudomonadota</taxon>
        <taxon>Gammaproteobacteria</taxon>
        <taxon>Oceanospirillales</taxon>
        <taxon>Halomonadaceae</taxon>
        <taxon>Halomonas</taxon>
    </lineage>
</organism>
<evidence type="ECO:0000256" key="4">
    <source>
        <dbReference type="ARBA" id="ARBA00022741"/>
    </source>
</evidence>
<feature type="compositionally biased region" description="Basic and acidic residues" evidence="9">
    <location>
        <begin position="271"/>
        <end position="280"/>
    </location>
</feature>
<dbReference type="InterPro" id="IPR004392">
    <property type="entry name" value="Hyd_mat_HypB"/>
</dbReference>
<evidence type="ECO:0000256" key="3">
    <source>
        <dbReference type="ARBA" id="ARBA00022723"/>
    </source>
</evidence>
<evidence type="ECO:0000313" key="11">
    <source>
        <dbReference type="EMBL" id="ATJ82261.1"/>
    </source>
</evidence>
<dbReference type="Proteomes" id="UP000219993">
    <property type="component" value="Chromosome"/>
</dbReference>
<evidence type="ECO:0000256" key="7">
    <source>
        <dbReference type="ARBA" id="ARBA00023134"/>
    </source>
</evidence>
<reference evidence="11 12" key="1">
    <citation type="journal article" date="2017" name="Sci. Rep.">
        <title>Revealing the Saline Adaptation Strategies of the Halophilic Bacterium Halomonas beimenensis through High-throughput Omics and Transposon Mutagenesis Approaches.</title>
        <authorList>
            <person name="Chen Y.H."/>
            <person name="Lin S.S."/>
            <person name="Shyu Y.T."/>
        </authorList>
    </citation>
    <scope>NUCLEOTIDE SEQUENCE [LARGE SCALE GENOMIC DNA]</scope>
    <source>
        <strain evidence="11 12">NTU-111</strain>
    </source>
</reference>
<dbReference type="KEGG" id="hbe:BEI_1274"/>
<dbReference type="AlphaFoldDB" id="A0A291P5W7"/>
<dbReference type="InterPro" id="IPR003495">
    <property type="entry name" value="CobW/HypB/UreG_nucleotide-bd"/>
</dbReference>
<dbReference type="GO" id="GO:0051604">
    <property type="term" value="P:protein maturation"/>
    <property type="evidence" value="ECO:0007669"/>
    <property type="project" value="InterPro"/>
</dbReference>
<keyword evidence="5" id="KW-0378">Hydrolase</keyword>
<feature type="region of interest" description="Disordered" evidence="9">
    <location>
        <begin position="271"/>
        <end position="292"/>
    </location>
</feature>